<sequence length="451" mass="50793">MENFISQLSLIIISLAIIILVFKLLLALISISEINKNLKSNTLVNYDILLSSSLAPQISLLIPISNDSASLIEDINTFLCLNYSKYEVILITDDGAILKKLVSAFFLDLSSNISTQSIKTAKIKNIYKSKLLSLSKLIVIDKKSNGKFDALNAGLNICKGDYIISTNLNSLLVYDSLLKLSKPIMDEIDYKVIAVSGSKRVLNGNQIKRGLIKKIDLSNSLLSNIQMLNSLKELLLRKMAWSKLTSFLPLQHSINLISKADAMLVGGYSKVILGEDLDLIFKIQRQLKINGQKPKVLAIPDAICWFRASENLHKLIKQKSKLANTSINGFFKYIKMFVQQNYNIIPILSTFFWFLLDYSYLWIGISTIVASVYLLCTGLIYSKVLVFLLMIAYISSIFFTLLAILIETKFNVYLNKNQTKKLLQAILIEPIYLKPIILYTQLSAIFKKKAS</sequence>
<keyword evidence="4" id="KW-0812">Transmembrane</keyword>
<gene>
    <name evidence="5" type="ORF">O0955_00235</name>
</gene>
<feature type="transmembrane region" description="Helical" evidence="4">
    <location>
        <begin position="386"/>
        <end position="406"/>
    </location>
</feature>
<proteinExistence type="inferred from homology"/>
<evidence type="ECO:0000256" key="1">
    <source>
        <dbReference type="ARBA" id="ARBA00006739"/>
    </source>
</evidence>
<dbReference type="RefSeq" id="WP_269425533.1">
    <property type="nucleotide sequence ID" value="NZ_JAPWGM010000001.1"/>
</dbReference>
<evidence type="ECO:0000256" key="3">
    <source>
        <dbReference type="ARBA" id="ARBA00022679"/>
    </source>
</evidence>
<reference evidence="5" key="1">
    <citation type="submission" date="2022-12" db="EMBL/GenBank/DDBJ databases">
        <title>Genome sequence of HCMS5-2.</title>
        <authorList>
            <person name="Woo H."/>
        </authorList>
    </citation>
    <scope>NUCLEOTIDE SEQUENCE</scope>
    <source>
        <strain evidence="5">HCMS5-2</strain>
    </source>
</reference>
<feature type="transmembrane region" description="Helical" evidence="4">
    <location>
        <begin position="362"/>
        <end position="381"/>
    </location>
</feature>
<feature type="transmembrane region" description="Helical" evidence="4">
    <location>
        <begin position="6"/>
        <end position="29"/>
    </location>
</feature>
<keyword evidence="2" id="KW-0328">Glycosyltransferase</keyword>
<dbReference type="Proteomes" id="UP001144347">
    <property type="component" value="Unassembled WGS sequence"/>
</dbReference>
<evidence type="ECO:0000313" key="5">
    <source>
        <dbReference type="EMBL" id="MCZ4242414.1"/>
    </source>
</evidence>
<dbReference type="Gene3D" id="3.90.550.10">
    <property type="entry name" value="Spore Coat Polysaccharide Biosynthesis Protein SpsA, Chain A"/>
    <property type="match status" value="1"/>
</dbReference>
<dbReference type="PANTHER" id="PTHR43630:SF1">
    <property type="entry name" value="POLY-BETA-1,6-N-ACETYL-D-GLUCOSAMINE SYNTHASE"/>
    <property type="match status" value="1"/>
</dbReference>
<dbReference type="SUPFAM" id="SSF53448">
    <property type="entry name" value="Nucleotide-diphospho-sugar transferases"/>
    <property type="match status" value="1"/>
</dbReference>
<dbReference type="EMBL" id="JAPWGM010000001">
    <property type="protein sequence ID" value="MCZ4242414.1"/>
    <property type="molecule type" value="Genomic_DNA"/>
</dbReference>
<comment type="similarity">
    <text evidence="1">Belongs to the glycosyltransferase 2 family.</text>
</comment>
<name>A0ABT4L6I7_9SPHI</name>
<evidence type="ECO:0000256" key="2">
    <source>
        <dbReference type="ARBA" id="ARBA00022676"/>
    </source>
</evidence>
<accession>A0ABT4L6I7</accession>
<feature type="transmembrane region" description="Helical" evidence="4">
    <location>
        <begin position="426"/>
        <end position="446"/>
    </location>
</feature>
<organism evidence="5 6">
    <name type="scientific">Pedobacter punctiformis</name>
    <dbReference type="NCBI Taxonomy" id="3004097"/>
    <lineage>
        <taxon>Bacteria</taxon>
        <taxon>Pseudomonadati</taxon>
        <taxon>Bacteroidota</taxon>
        <taxon>Sphingobacteriia</taxon>
        <taxon>Sphingobacteriales</taxon>
        <taxon>Sphingobacteriaceae</taxon>
        <taxon>Pedobacter</taxon>
    </lineage>
</organism>
<keyword evidence="4" id="KW-1133">Transmembrane helix</keyword>
<evidence type="ECO:0008006" key="7">
    <source>
        <dbReference type="Google" id="ProtNLM"/>
    </source>
</evidence>
<evidence type="ECO:0000256" key="4">
    <source>
        <dbReference type="SAM" id="Phobius"/>
    </source>
</evidence>
<evidence type="ECO:0000313" key="6">
    <source>
        <dbReference type="Proteomes" id="UP001144347"/>
    </source>
</evidence>
<feature type="transmembrane region" description="Helical" evidence="4">
    <location>
        <begin position="340"/>
        <end position="356"/>
    </location>
</feature>
<dbReference type="InterPro" id="IPR029044">
    <property type="entry name" value="Nucleotide-diphossugar_trans"/>
</dbReference>
<keyword evidence="3" id="KW-0808">Transferase</keyword>
<keyword evidence="4" id="KW-0472">Membrane</keyword>
<protein>
    <recommendedName>
        <fullName evidence="7">Glycosyltransferase 2-like domain-containing protein</fullName>
    </recommendedName>
</protein>
<comment type="caution">
    <text evidence="5">The sequence shown here is derived from an EMBL/GenBank/DDBJ whole genome shotgun (WGS) entry which is preliminary data.</text>
</comment>
<dbReference type="PANTHER" id="PTHR43630">
    <property type="entry name" value="POLY-BETA-1,6-N-ACETYL-D-GLUCOSAMINE SYNTHASE"/>
    <property type="match status" value="1"/>
</dbReference>
<keyword evidence="6" id="KW-1185">Reference proteome</keyword>